<dbReference type="Proteomes" id="UP000183947">
    <property type="component" value="Unassembled WGS sequence"/>
</dbReference>
<proteinExistence type="predicted"/>
<keyword evidence="2" id="KW-1185">Reference proteome</keyword>
<protein>
    <submittedName>
        <fullName evidence="1">Uncharacterized protein</fullName>
    </submittedName>
</protein>
<organism evidence="1 2">
    <name type="scientific">Hymenobacter psychrotolerans DSM 18569</name>
    <dbReference type="NCBI Taxonomy" id="1121959"/>
    <lineage>
        <taxon>Bacteria</taxon>
        <taxon>Pseudomonadati</taxon>
        <taxon>Bacteroidota</taxon>
        <taxon>Cytophagia</taxon>
        <taxon>Cytophagales</taxon>
        <taxon>Hymenobacteraceae</taxon>
        <taxon>Hymenobacter</taxon>
    </lineage>
</organism>
<evidence type="ECO:0000313" key="2">
    <source>
        <dbReference type="Proteomes" id="UP000183947"/>
    </source>
</evidence>
<gene>
    <name evidence="1" type="ORF">SAMN02746009_03727</name>
</gene>
<dbReference type="STRING" id="1121959.SAMN02746009_03727"/>
<sequence length="131" mass="15460">GNFETETHLLRYLDNRQFLAAFVGFDYRNNRTLLAEGERNTKNNRRVFDVGLYYLLPLLVRSELRLDSNGKVRLQLKRTDLPLSNNFFADLLVNTDREYNVAFRYMVSKYVSLSTNYDSDYKWGAGLTLHY</sequence>
<accession>A0A1M7EYW6</accession>
<dbReference type="AlphaFoldDB" id="A0A1M7EYW6"/>
<feature type="non-terminal residue" evidence="1">
    <location>
        <position position="1"/>
    </location>
</feature>
<reference evidence="2" key="1">
    <citation type="submission" date="2016-11" db="EMBL/GenBank/DDBJ databases">
        <authorList>
            <person name="Varghese N."/>
            <person name="Submissions S."/>
        </authorList>
    </citation>
    <scope>NUCLEOTIDE SEQUENCE [LARGE SCALE GENOMIC DNA]</scope>
    <source>
        <strain evidence="2">DSM 18569</strain>
    </source>
</reference>
<evidence type="ECO:0000313" key="1">
    <source>
        <dbReference type="EMBL" id="SHL97002.1"/>
    </source>
</evidence>
<name>A0A1M7EYW6_9BACT</name>
<dbReference type="EMBL" id="FRAS01000027">
    <property type="protein sequence ID" value="SHL97002.1"/>
    <property type="molecule type" value="Genomic_DNA"/>
</dbReference>